<comment type="similarity">
    <text evidence="1">Belongs to the Gfo/Idh/MocA family.</text>
</comment>
<reference evidence="5" key="2">
    <citation type="submission" date="2025-08" db="UniProtKB">
        <authorList>
            <consortium name="RefSeq"/>
        </authorList>
    </citation>
    <scope>IDENTIFICATION</scope>
    <source>
        <tissue evidence="5">Young leaves</tissue>
    </source>
</reference>
<protein>
    <submittedName>
        <fullName evidence="5">Uncharacterized oxidoreductase At4g09670-like</fullName>
    </submittedName>
</protein>
<evidence type="ECO:0000259" key="3">
    <source>
        <dbReference type="Pfam" id="PF22725"/>
    </source>
</evidence>
<dbReference type="Pfam" id="PF01408">
    <property type="entry name" value="GFO_IDH_MocA"/>
    <property type="match status" value="1"/>
</dbReference>
<dbReference type="OrthoDB" id="2129491at2759"/>
<evidence type="ECO:0000313" key="5">
    <source>
        <dbReference type="RefSeq" id="XP_008810257.1"/>
    </source>
</evidence>
<dbReference type="InterPro" id="IPR055170">
    <property type="entry name" value="GFO_IDH_MocA-like_dom"/>
</dbReference>
<dbReference type="SUPFAM" id="SSF51735">
    <property type="entry name" value="NAD(P)-binding Rossmann-fold domains"/>
    <property type="match status" value="1"/>
</dbReference>
<organism evidence="4 5">
    <name type="scientific">Phoenix dactylifera</name>
    <name type="common">Date palm</name>
    <dbReference type="NCBI Taxonomy" id="42345"/>
    <lineage>
        <taxon>Eukaryota</taxon>
        <taxon>Viridiplantae</taxon>
        <taxon>Streptophyta</taxon>
        <taxon>Embryophyta</taxon>
        <taxon>Tracheophyta</taxon>
        <taxon>Spermatophyta</taxon>
        <taxon>Magnoliopsida</taxon>
        <taxon>Liliopsida</taxon>
        <taxon>Arecaceae</taxon>
        <taxon>Coryphoideae</taxon>
        <taxon>Phoeniceae</taxon>
        <taxon>Phoenix</taxon>
    </lineage>
</organism>
<dbReference type="Gene3D" id="3.30.360.10">
    <property type="entry name" value="Dihydrodipicolinate Reductase, domain 2"/>
    <property type="match status" value="1"/>
</dbReference>
<keyword evidence="4" id="KW-1185">Reference proteome</keyword>
<dbReference type="RefSeq" id="XP_008810257.1">
    <property type="nucleotide sequence ID" value="XM_008812035.4"/>
</dbReference>
<dbReference type="GO" id="GO:0000166">
    <property type="term" value="F:nucleotide binding"/>
    <property type="evidence" value="ECO:0007669"/>
    <property type="project" value="InterPro"/>
</dbReference>
<reference evidence="4" key="1">
    <citation type="journal article" date="2019" name="Nat. Commun.">
        <title>Genome-wide association mapping of date palm fruit traits.</title>
        <authorList>
            <person name="Hazzouri K.M."/>
            <person name="Gros-Balthazard M."/>
            <person name="Flowers J.M."/>
            <person name="Copetti D."/>
            <person name="Lemansour A."/>
            <person name="Lebrun M."/>
            <person name="Masmoudi K."/>
            <person name="Ferrand S."/>
            <person name="Dhar M.I."/>
            <person name="Fresquez Z.A."/>
            <person name="Rosas U."/>
            <person name="Zhang J."/>
            <person name="Talag J."/>
            <person name="Lee S."/>
            <person name="Kudrna D."/>
            <person name="Powell R.F."/>
            <person name="Leitch I.J."/>
            <person name="Krueger R.R."/>
            <person name="Wing R.A."/>
            <person name="Amiri K.M.A."/>
            <person name="Purugganan M.D."/>
        </authorList>
    </citation>
    <scope>NUCLEOTIDE SEQUENCE [LARGE SCALE GENOMIC DNA]</scope>
    <source>
        <strain evidence="4">cv. Khalas</strain>
    </source>
</reference>
<sequence>MAEHPIRFGILGCANIARKLSRAISLSPNATVVAVGSRSLDKAQRFIADNGLPPATRAHGSYEAVLDDPAVDAVYVPLPTSLHERWAVAAAERGKHVLLEKPTALSVAELDRILEACASTGVQFMDGTMWLHHPRTARMKELLSDAGRFGPPKVVHSSFSFLASSEFLNKDIRTKPDLDSLGALGDLGWYCIGAILWAVGYELPAFVTALPALHLNQAGVILSCASSFHWDDGKVATFHCSFLSQVTMDLSVHGTMGSLQVEDLAIPYQEDSASFEFNSGAHFAELHIGWSPKPDKVTVAADLPQEALMVSEFARLVQMIRSSHRRPDPKWPDISRRTQLLVDAVKQSIENNFKPVNL</sequence>
<dbReference type="Pfam" id="PF22725">
    <property type="entry name" value="GFO_IDH_MocA_C3"/>
    <property type="match status" value="1"/>
</dbReference>
<dbReference type="AlphaFoldDB" id="A0A8B7D075"/>
<name>A0A8B7D075_PHODC</name>
<dbReference type="Proteomes" id="UP000228380">
    <property type="component" value="Chromosome 8"/>
</dbReference>
<dbReference type="KEGG" id="pda:103721723"/>
<feature type="domain" description="GFO/IDH/MocA-like oxidoreductase" evidence="3">
    <location>
        <begin position="138"/>
        <end position="259"/>
    </location>
</feature>
<accession>A0A8B7D075</accession>
<evidence type="ECO:0000256" key="1">
    <source>
        <dbReference type="ARBA" id="ARBA00010928"/>
    </source>
</evidence>
<proteinExistence type="inferred from homology"/>
<dbReference type="InterPro" id="IPR000683">
    <property type="entry name" value="Gfo/Idh/MocA-like_OxRdtase_N"/>
</dbReference>
<dbReference type="PANTHER" id="PTHR46368:SF5">
    <property type="entry name" value="NAD(P)-BINDING ROSSMANN-FOLD SUPERFAMILY PROTEIN"/>
    <property type="match status" value="1"/>
</dbReference>
<dbReference type="GeneID" id="103721723"/>
<dbReference type="PANTHER" id="PTHR46368">
    <property type="match status" value="1"/>
</dbReference>
<dbReference type="Gene3D" id="3.40.50.720">
    <property type="entry name" value="NAD(P)-binding Rossmann-like Domain"/>
    <property type="match status" value="1"/>
</dbReference>
<feature type="domain" description="Gfo/Idh/MocA-like oxidoreductase N-terminal" evidence="2">
    <location>
        <begin position="6"/>
        <end position="125"/>
    </location>
</feature>
<evidence type="ECO:0000259" key="2">
    <source>
        <dbReference type="Pfam" id="PF01408"/>
    </source>
</evidence>
<evidence type="ECO:0000313" key="4">
    <source>
        <dbReference type="Proteomes" id="UP000228380"/>
    </source>
</evidence>
<gene>
    <name evidence="5" type="primary">LOC103721723</name>
</gene>
<dbReference type="InterPro" id="IPR036291">
    <property type="entry name" value="NAD(P)-bd_dom_sf"/>
</dbReference>
<dbReference type="SUPFAM" id="SSF55347">
    <property type="entry name" value="Glyceraldehyde-3-phosphate dehydrogenase-like, C-terminal domain"/>
    <property type="match status" value="1"/>
</dbReference>